<protein>
    <recommendedName>
        <fullName evidence="2">DUF6534 domain-containing protein</fullName>
    </recommendedName>
</protein>
<accession>A0A9P8AR18</accession>
<keyword evidence="4" id="KW-1185">Reference proteome</keyword>
<dbReference type="OrthoDB" id="3270417at2759"/>
<evidence type="ECO:0000313" key="4">
    <source>
        <dbReference type="Proteomes" id="UP000812287"/>
    </source>
</evidence>
<evidence type="ECO:0000259" key="2">
    <source>
        <dbReference type="Pfam" id="PF20152"/>
    </source>
</evidence>
<feature type="transmembrane region" description="Helical" evidence="1">
    <location>
        <begin position="20"/>
        <end position="42"/>
    </location>
</feature>
<name>A0A9P8AR18_9AGAR</name>
<keyword evidence="1" id="KW-0812">Transmembrane</keyword>
<keyword evidence="1" id="KW-0472">Membrane</keyword>
<dbReference type="EMBL" id="MU250545">
    <property type="protein sequence ID" value="KAG7443422.1"/>
    <property type="molecule type" value="Genomic_DNA"/>
</dbReference>
<dbReference type="RefSeq" id="XP_043036922.1">
    <property type="nucleotide sequence ID" value="XM_043180528.1"/>
</dbReference>
<feature type="domain" description="DUF6534" evidence="2">
    <location>
        <begin position="5"/>
        <end position="47"/>
    </location>
</feature>
<proteinExistence type="predicted"/>
<dbReference type="Proteomes" id="UP000812287">
    <property type="component" value="Unassembled WGS sequence"/>
</dbReference>
<dbReference type="InterPro" id="IPR045339">
    <property type="entry name" value="DUF6534"/>
</dbReference>
<dbReference type="Pfam" id="PF20152">
    <property type="entry name" value="DUF6534"/>
    <property type="match status" value="1"/>
</dbReference>
<reference evidence="3" key="1">
    <citation type="submission" date="2020-11" db="EMBL/GenBank/DDBJ databases">
        <title>Adaptations for nitrogen fixation in a non-lichenized fungal sporocarp promotes dispersal by wood-feeding termites.</title>
        <authorList>
            <consortium name="DOE Joint Genome Institute"/>
            <person name="Koch R.A."/>
            <person name="Yoon G."/>
            <person name="Arayal U."/>
            <person name="Lail K."/>
            <person name="Amirebrahimi M."/>
            <person name="Labutti K."/>
            <person name="Lipzen A."/>
            <person name="Riley R."/>
            <person name="Barry K."/>
            <person name="Henrissat B."/>
            <person name="Grigoriev I.V."/>
            <person name="Herr J.R."/>
            <person name="Aime M.C."/>
        </authorList>
    </citation>
    <scope>NUCLEOTIDE SEQUENCE</scope>
    <source>
        <strain evidence="3">MCA 3950</strain>
    </source>
</reference>
<keyword evidence="1" id="KW-1133">Transmembrane helix</keyword>
<dbReference type="GeneID" id="66102824"/>
<organism evidence="3 4">
    <name type="scientific">Guyanagaster necrorhizus</name>
    <dbReference type="NCBI Taxonomy" id="856835"/>
    <lineage>
        <taxon>Eukaryota</taxon>
        <taxon>Fungi</taxon>
        <taxon>Dikarya</taxon>
        <taxon>Basidiomycota</taxon>
        <taxon>Agaricomycotina</taxon>
        <taxon>Agaricomycetes</taxon>
        <taxon>Agaricomycetidae</taxon>
        <taxon>Agaricales</taxon>
        <taxon>Marasmiineae</taxon>
        <taxon>Physalacriaceae</taxon>
        <taxon>Guyanagaster</taxon>
    </lineage>
</organism>
<comment type="caution">
    <text evidence="3">The sequence shown here is derived from an EMBL/GenBank/DDBJ whole genome shotgun (WGS) entry which is preliminary data.</text>
</comment>
<gene>
    <name evidence="3" type="ORF">BT62DRAFT_331329</name>
</gene>
<sequence length="81" mass="9386">MTSACSLLTLVSYIAWPDTLIFFAIGTFILPKLYINSLLAMLNSRKSSMWTDECHYTWWLRDGCRDECLSTFPCGRRKPVE</sequence>
<dbReference type="AlphaFoldDB" id="A0A9P8AR18"/>
<evidence type="ECO:0000256" key="1">
    <source>
        <dbReference type="SAM" id="Phobius"/>
    </source>
</evidence>
<evidence type="ECO:0000313" key="3">
    <source>
        <dbReference type="EMBL" id="KAG7443422.1"/>
    </source>
</evidence>